<protein>
    <recommendedName>
        <fullName evidence="2">Right handed beta helix domain-containing protein</fullName>
    </recommendedName>
</protein>
<sequence>MAYTRIVENLVLTSTLRLDSSEWDNTLVRNVTIKNASGDGIFIKGVKNVKIENVTIDKVSGSGIRLSSTDSTKDVVLENNKITNIGVNGIGAAQRIADGVDHPGLVIRGNHIQNTGQKSPGNGLDHGIYVQTSDVLVEYNTVLNSAAGNGISIRSSGVVQYNTIDGAYEAGVGYFPDHMAGPSDKLVVHGNVIKNWGKASANYGGVMIKTGSDHSLAVDDFVTTNNQFGSGASSGDAWYIQSSWYKGHANFQHSGDAAWTLGKASPASAAAPASATSATPTTPNGGSGNDWLVGGSSKDTLVGDAGDDHLAAKLGNDVLSGGTGHDTFVFDTKLSKANRDKISDFNVKYDSIWLDNLFMSKLKGSDQGSVKLAKKYFSLDYAKDGSDYIIYNKSTGVLSYDVDGSGEKAGVDIAVLRKGLNMSHHDFFVV</sequence>
<dbReference type="InterPro" id="IPR011050">
    <property type="entry name" value="Pectin_lyase_fold/virulence"/>
</dbReference>
<feature type="region of interest" description="Disordered" evidence="1">
    <location>
        <begin position="271"/>
        <end position="290"/>
    </location>
</feature>
<dbReference type="Pfam" id="PF13229">
    <property type="entry name" value="Beta_helix"/>
    <property type="match status" value="1"/>
</dbReference>
<dbReference type="PRINTS" id="PR00313">
    <property type="entry name" value="CABNDNGRPT"/>
</dbReference>
<dbReference type="InterPro" id="IPR006626">
    <property type="entry name" value="PbH1"/>
</dbReference>
<organism evidence="3 4">
    <name type="scientific">Microvirga aerophila</name>
    <dbReference type="NCBI Taxonomy" id="670291"/>
    <lineage>
        <taxon>Bacteria</taxon>
        <taxon>Pseudomonadati</taxon>
        <taxon>Pseudomonadota</taxon>
        <taxon>Alphaproteobacteria</taxon>
        <taxon>Hyphomicrobiales</taxon>
        <taxon>Methylobacteriaceae</taxon>
        <taxon>Microvirga</taxon>
    </lineage>
</organism>
<reference evidence="3 4" key="1">
    <citation type="submission" date="2019-07" db="EMBL/GenBank/DDBJ databases">
        <title>Whole genome shotgun sequence of Microvirga aerophila NBRC 106136.</title>
        <authorList>
            <person name="Hosoyama A."/>
            <person name="Uohara A."/>
            <person name="Ohji S."/>
            <person name="Ichikawa N."/>
        </authorList>
    </citation>
    <scope>NUCLEOTIDE SEQUENCE [LARGE SCALE GENOMIC DNA]</scope>
    <source>
        <strain evidence="3 4">NBRC 106136</strain>
    </source>
</reference>
<dbReference type="InterPro" id="IPR039448">
    <property type="entry name" value="Beta_helix"/>
</dbReference>
<dbReference type="PROSITE" id="PS00330">
    <property type="entry name" value="HEMOLYSIN_CALCIUM"/>
    <property type="match status" value="1"/>
</dbReference>
<dbReference type="AlphaFoldDB" id="A0A512BS23"/>
<dbReference type="InterPro" id="IPR001343">
    <property type="entry name" value="Hemolysn_Ca-bd"/>
</dbReference>
<evidence type="ECO:0000256" key="1">
    <source>
        <dbReference type="SAM" id="MobiDB-lite"/>
    </source>
</evidence>
<name>A0A512BS23_9HYPH</name>
<dbReference type="InterPro" id="IPR011049">
    <property type="entry name" value="Serralysin-like_metalloprot_C"/>
</dbReference>
<proteinExistence type="predicted"/>
<gene>
    <name evidence="3" type="ORF">MAE02_24860</name>
</gene>
<dbReference type="EMBL" id="BJYU01000030">
    <property type="protein sequence ID" value="GEO14790.1"/>
    <property type="molecule type" value="Genomic_DNA"/>
</dbReference>
<dbReference type="InterPro" id="IPR012334">
    <property type="entry name" value="Pectin_lyas_fold"/>
</dbReference>
<dbReference type="Gene3D" id="2.160.20.10">
    <property type="entry name" value="Single-stranded right-handed beta-helix, Pectin lyase-like"/>
    <property type="match status" value="1"/>
</dbReference>
<evidence type="ECO:0000313" key="4">
    <source>
        <dbReference type="Proteomes" id="UP000321085"/>
    </source>
</evidence>
<comment type="caution">
    <text evidence="3">The sequence shown here is derived from an EMBL/GenBank/DDBJ whole genome shotgun (WGS) entry which is preliminary data.</text>
</comment>
<accession>A0A512BS23</accession>
<dbReference type="Pfam" id="PF00353">
    <property type="entry name" value="HemolysinCabind"/>
    <property type="match status" value="1"/>
</dbReference>
<feature type="compositionally biased region" description="Low complexity" evidence="1">
    <location>
        <begin position="271"/>
        <end position="283"/>
    </location>
</feature>
<feature type="domain" description="Right handed beta helix" evidence="2">
    <location>
        <begin position="23"/>
        <end position="173"/>
    </location>
</feature>
<dbReference type="RefSeq" id="WP_114187022.1">
    <property type="nucleotide sequence ID" value="NZ_QOIO01000027.1"/>
</dbReference>
<dbReference type="SMART" id="SM00710">
    <property type="entry name" value="PbH1"/>
    <property type="match status" value="6"/>
</dbReference>
<dbReference type="GO" id="GO:0005509">
    <property type="term" value="F:calcium ion binding"/>
    <property type="evidence" value="ECO:0007669"/>
    <property type="project" value="InterPro"/>
</dbReference>
<evidence type="ECO:0000313" key="3">
    <source>
        <dbReference type="EMBL" id="GEO14790.1"/>
    </source>
</evidence>
<dbReference type="OrthoDB" id="5380561at2"/>
<dbReference type="InterPro" id="IPR018511">
    <property type="entry name" value="Hemolysin-typ_Ca-bd_CS"/>
</dbReference>
<dbReference type="Gene3D" id="2.150.10.10">
    <property type="entry name" value="Serralysin-like metalloprotease, C-terminal"/>
    <property type="match status" value="1"/>
</dbReference>
<dbReference type="SUPFAM" id="SSF51126">
    <property type="entry name" value="Pectin lyase-like"/>
    <property type="match status" value="1"/>
</dbReference>
<keyword evidence="4" id="KW-1185">Reference proteome</keyword>
<dbReference type="Proteomes" id="UP000321085">
    <property type="component" value="Unassembled WGS sequence"/>
</dbReference>
<evidence type="ECO:0000259" key="2">
    <source>
        <dbReference type="Pfam" id="PF13229"/>
    </source>
</evidence>
<dbReference type="SUPFAM" id="SSF51120">
    <property type="entry name" value="beta-Roll"/>
    <property type="match status" value="1"/>
</dbReference>